<reference evidence="1" key="1">
    <citation type="journal article" date="2014" name="Front. Microbiol.">
        <title>High frequency of phylogenetically diverse reductive dehalogenase-homologous genes in deep subseafloor sedimentary metagenomes.</title>
        <authorList>
            <person name="Kawai M."/>
            <person name="Futagami T."/>
            <person name="Toyoda A."/>
            <person name="Takaki Y."/>
            <person name="Nishi S."/>
            <person name="Hori S."/>
            <person name="Arai W."/>
            <person name="Tsubouchi T."/>
            <person name="Morono Y."/>
            <person name="Uchiyama I."/>
            <person name="Ito T."/>
            <person name="Fujiyama A."/>
            <person name="Inagaki F."/>
            <person name="Takami H."/>
        </authorList>
    </citation>
    <scope>NUCLEOTIDE SEQUENCE</scope>
    <source>
        <strain evidence="1">Expedition CK06-06</strain>
    </source>
</reference>
<dbReference type="EMBL" id="BARU01015134">
    <property type="protein sequence ID" value="GAH40600.1"/>
    <property type="molecule type" value="Genomic_DNA"/>
</dbReference>
<evidence type="ECO:0000313" key="1">
    <source>
        <dbReference type="EMBL" id="GAH40600.1"/>
    </source>
</evidence>
<protein>
    <submittedName>
        <fullName evidence="1">Uncharacterized protein</fullName>
    </submittedName>
</protein>
<sequence>DEMIARKVEDYTPQMTTYREALSSILGIPEDKIVLQLLFTRRGVIREV</sequence>
<proteinExistence type="predicted"/>
<name>X1G6Z9_9ZZZZ</name>
<comment type="caution">
    <text evidence="1">The sequence shown here is derived from an EMBL/GenBank/DDBJ whole genome shotgun (WGS) entry which is preliminary data.</text>
</comment>
<organism evidence="1">
    <name type="scientific">marine sediment metagenome</name>
    <dbReference type="NCBI Taxonomy" id="412755"/>
    <lineage>
        <taxon>unclassified sequences</taxon>
        <taxon>metagenomes</taxon>
        <taxon>ecological metagenomes</taxon>
    </lineage>
</organism>
<dbReference type="AlphaFoldDB" id="X1G6Z9"/>
<feature type="non-terminal residue" evidence="1">
    <location>
        <position position="1"/>
    </location>
</feature>
<accession>X1G6Z9</accession>
<gene>
    <name evidence="1" type="ORF">S03H2_26243</name>
</gene>